<comment type="caution">
    <text evidence="1">The sequence shown here is derived from an EMBL/GenBank/DDBJ whole genome shotgun (WGS) entry which is preliminary data.</text>
</comment>
<dbReference type="EMBL" id="MHCX01000001">
    <property type="protein sequence ID" value="OGY30320.1"/>
    <property type="molecule type" value="Genomic_DNA"/>
</dbReference>
<proteinExistence type="predicted"/>
<name>A0A1G1WSL1_9BACT</name>
<evidence type="ECO:0000313" key="1">
    <source>
        <dbReference type="EMBL" id="OGY30320.1"/>
    </source>
</evidence>
<sequence>MATIKQKLVASNLLENTGKSVSQAMKEAGYKEGSYKNPQQLTRSRGWAELMDQFLPEKLLLHRLKQLLNKKITYWIGKGDNRKLIRTKEIDSASVAKALDMAYKIRGKYQIGIEELNRDARSEAMWERLNRLLPDADL</sequence>
<protein>
    <submittedName>
        <fullName evidence="1">Uncharacterized protein</fullName>
    </submittedName>
</protein>
<evidence type="ECO:0000313" key="2">
    <source>
        <dbReference type="Proteomes" id="UP000177821"/>
    </source>
</evidence>
<reference evidence="1 2" key="1">
    <citation type="journal article" date="2016" name="Nat. Commun.">
        <title>Thousands of microbial genomes shed light on interconnected biogeochemical processes in an aquifer system.</title>
        <authorList>
            <person name="Anantharaman K."/>
            <person name="Brown C.T."/>
            <person name="Hug L.A."/>
            <person name="Sharon I."/>
            <person name="Castelle C.J."/>
            <person name="Probst A.J."/>
            <person name="Thomas B.C."/>
            <person name="Singh A."/>
            <person name="Wilkins M.J."/>
            <person name="Karaoz U."/>
            <person name="Brodie E.L."/>
            <person name="Williams K.H."/>
            <person name="Hubbard S.S."/>
            <person name="Banfield J.F."/>
        </authorList>
    </citation>
    <scope>NUCLEOTIDE SEQUENCE [LARGE SCALE GENOMIC DNA]</scope>
</reference>
<gene>
    <name evidence="1" type="ORF">A3J50_00490</name>
</gene>
<organism evidence="1 2">
    <name type="scientific">Candidatus Woykebacteria bacterium RIFCSPHIGHO2_02_FULL_43_16b</name>
    <dbReference type="NCBI Taxonomy" id="1802601"/>
    <lineage>
        <taxon>Bacteria</taxon>
        <taxon>Candidatus Woykeibacteriota</taxon>
    </lineage>
</organism>
<dbReference type="AlphaFoldDB" id="A0A1G1WSL1"/>
<dbReference type="Proteomes" id="UP000177821">
    <property type="component" value="Unassembled WGS sequence"/>
</dbReference>
<accession>A0A1G1WSL1</accession>